<protein>
    <submittedName>
        <fullName evidence="1">Uncharacterized protein</fullName>
    </submittedName>
</protein>
<reference evidence="1 2" key="1">
    <citation type="submission" date="2020-08" db="EMBL/GenBank/DDBJ databases">
        <title>Sequencing the genomes of 1000 actinobacteria strains.</title>
        <authorList>
            <person name="Klenk H.-P."/>
        </authorList>
    </citation>
    <scope>NUCLEOTIDE SEQUENCE [LARGE SCALE GENOMIC DNA]</scope>
    <source>
        <strain evidence="1 2">DSM 23040</strain>
    </source>
</reference>
<dbReference type="Proteomes" id="UP000568050">
    <property type="component" value="Unassembled WGS sequence"/>
</dbReference>
<dbReference type="AlphaFoldDB" id="A0A839R2N7"/>
<evidence type="ECO:0000313" key="2">
    <source>
        <dbReference type="Proteomes" id="UP000568050"/>
    </source>
</evidence>
<keyword evidence="2" id="KW-1185">Reference proteome</keyword>
<sequence>MQKSRLDSRDVAGYDINNGRDGYLRITDVVKLRGGPYTQASNWEKDIKNASDLEFVESRAVKQWDISTGQKAFTKLIAVKIKKTGAKAVSILMMIEVEEHKAYHVMRGMVTPSYAQSAEFKSFVNSIRLS</sequence>
<organism evidence="1 2">
    <name type="scientific">Helcobacillus massiliensis</name>
    <dbReference type="NCBI Taxonomy" id="521392"/>
    <lineage>
        <taxon>Bacteria</taxon>
        <taxon>Bacillati</taxon>
        <taxon>Actinomycetota</taxon>
        <taxon>Actinomycetes</taxon>
        <taxon>Micrococcales</taxon>
        <taxon>Dermabacteraceae</taxon>
        <taxon>Helcobacillus</taxon>
    </lineage>
</organism>
<evidence type="ECO:0000313" key="1">
    <source>
        <dbReference type="EMBL" id="MBB3023276.1"/>
    </source>
</evidence>
<gene>
    <name evidence="1" type="ORF">FHX50_001561</name>
</gene>
<accession>A0A839R2N7</accession>
<dbReference type="RefSeq" id="WP_183376303.1">
    <property type="nucleotide sequence ID" value="NZ_CBCSFZ010000045.1"/>
</dbReference>
<name>A0A839R2N7_9MICO</name>
<dbReference type="EMBL" id="JACHWP010000003">
    <property type="protein sequence ID" value="MBB3023276.1"/>
    <property type="molecule type" value="Genomic_DNA"/>
</dbReference>
<proteinExistence type="predicted"/>
<comment type="caution">
    <text evidence="1">The sequence shown here is derived from an EMBL/GenBank/DDBJ whole genome shotgun (WGS) entry which is preliminary data.</text>
</comment>